<protein>
    <submittedName>
        <fullName evidence="1">GNAT family N-acetyltransferase</fullName>
    </submittedName>
</protein>
<evidence type="ECO:0000313" key="2">
    <source>
        <dbReference type="Proteomes" id="UP000682782"/>
    </source>
</evidence>
<dbReference type="EMBL" id="CP068393">
    <property type="protein sequence ID" value="QUC68403.1"/>
    <property type="molecule type" value="Genomic_DNA"/>
</dbReference>
<accession>A0AC61NAZ1</accession>
<proteinExistence type="predicted"/>
<organism evidence="1 2">
    <name type="scientific">Aristaeella hokkaidonensis</name>
    <dbReference type="NCBI Taxonomy" id="3046382"/>
    <lineage>
        <taxon>Bacteria</taxon>
        <taxon>Bacillati</taxon>
        <taxon>Bacillota</taxon>
        <taxon>Clostridia</taxon>
        <taxon>Eubacteriales</taxon>
        <taxon>Aristaeellaceae</taxon>
        <taxon>Aristaeella</taxon>
    </lineage>
</organism>
<name>A0AC61NAZ1_9FIRM</name>
<reference evidence="1" key="1">
    <citation type="submission" date="2021-01" db="EMBL/GenBank/DDBJ databases">
        <title>Complete genome sequence of Clostridiales bacterium R-7.</title>
        <authorList>
            <person name="Mahoney-Kurpe S.C."/>
            <person name="Palevich N."/>
            <person name="Koike S."/>
            <person name="Moon C.D."/>
            <person name="Attwood G.T."/>
        </authorList>
    </citation>
    <scope>NUCLEOTIDE SEQUENCE</scope>
    <source>
        <strain evidence="1">R-7</strain>
    </source>
</reference>
<dbReference type="Proteomes" id="UP000682782">
    <property type="component" value="Chromosome"/>
</dbReference>
<keyword evidence="2" id="KW-1185">Reference proteome</keyword>
<evidence type="ECO:0000313" key="1">
    <source>
        <dbReference type="EMBL" id="QUC68403.1"/>
    </source>
</evidence>
<sequence length="162" mass="18315">MLIRKASGEEMLKLWDYPDVNAASPTARFFYQNISSGNADFWTLEHEGELIGELYAFRNIEADHDFADGSSTAYLCAFRIRKEYRGQGLGSKLMETVLADLKSAGFQRATIGVGPEEEQNVRLYHRLGFISKIKNCYADPCAMDENMNPAPDEGFWLLSKEL</sequence>
<gene>
    <name evidence="1" type="ORF">JYE49_06850</name>
</gene>